<dbReference type="PROSITE" id="PS00211">
    <property type="entry name" value="ABC_TRANSPORTER_1"/>
    <property type="match status" value="1"/>
</dbReference>
<dbReference type="EMBL" id="JAVREV010000010">
    <property type="protein sequence ID" value="MDT0444732.1"/>
    <property type="molecule type" value="Genomic_DNA"/>
</dbReference>
<comment type="similarity">
    <text evidence="2">Belongs to the ABC transporter superfamily.</text>
</comment>
<dbReference type="InterPro" id="IPR003593">
    <property type="entry name" value="AAA+_ATPase"/>
</dbReference>
<keyword evidence="7 12" id="KW-0067">ATP-binding</keyword>
<keyword evidence="8" id="KW-1278">Translocase</keyword>
<evidence type="ECO:0000256" key="3">
    <source>
        <dbReference type="ARBA" id="ARBA00022448"/>
    </source>
</evidence>
<evidence type="ECO:0000256" key="2">
    <source>
        <dbReference type="ARBA" id="ARBA00005417"/>
    </source>
</evidence>
<reference evidence="13" key="1">
    <citation type="submission" date="2023-07" db="EMBL/GenBank/DDBJ databases">
        <title>30 novel species of actinomycetes from the DSMZ collection.</title>
        <authorList>
            <person name="Nouioui I."/>
        </authorList>
    </citation>
    <scope>NUCLEOTIDE SEQUENCE [LARGE SCALE GENOMIC DNA]</scope>
    <source>
        <strain evidence="13">DSM 41886</strain>
    </source>
</reference>
<dbReference type="RefSeq" id="WP_311618983.1">
    <property type="nucleotide sequence ID" value="NZ_JAVREV010000010.1"/>
</dbReference>
<dbReference type="InterPro" id="IPR050388">
    <property type="entry name" value="ABC_Ni/Peptide_Import"/>
</dbReference>
<dbReference type="CDD" id="cd03257">
    <property type="entry name" value="ABC_NikE_OppD_transporters"/>
    <property type="match status" value="1"/>
</dbReference>
<proteinExistence type="inferred from homology"/>
<feature type="domain" description="ABC transporter" evidence="11">
    <location>
        <begin position="6"/>
        <end position="261"/>
    </location>
</feature>
<evidence type="ECO:0000256" key="10">
    <source>
        <dbReference type="SAM" id="MobiDB-lite"/>
    </source>
</evidence>
<keyword evidence="13" id="KW-1185">Reference proteome</keyword>
<dbReference type="Pfam" id="PF08352">
    <property type="entry name" value="oligo_HPY"/>
    <property type="match status" value="1"/>
</dbReference>
<dbReference type="InterPro" id="IPR013563">
    <property type="entry name" value="Oligopep_ABC_C"/>
</dbReference>
<keyword evidence="3" id="KW-0813">Transport</keyword>
<feature type="compositionally biased region" description="Basic and acidic residues" evidence="10">
    <location>
        <begin position="345"/>
        <end position="357"/>
    </location>
</feature>
<dbReference type="GO" id="GO:0005524">
    <property type="term" value="F:ATP binding"/>
    <property type="evidence" value="ECO:0007669"/>
    <property type="project" value="UniProtKB-KW"/>
</dbReference>
<dbReference type="NCBIfam" id="TIGR01727">
    <property type="entry name" value="oligo_HPY"/>
    <property type="match status" value="1"/>
</dbReference>
<evidence type="ECO:0000256" key="9">
    <source>
        <dbReference type="ARBA" id="ARBA00023136"/>
    </source>
</evidence>
<dbReference type="PANTHER" id="PTHR43297:SF14">
    <property type="entry name" value="ATPASE AAA-TYPE CORE DOMAIN-CONTAINING PROTEIN"/>
    <property type="match status" value="1"/>
</dbReference>
<dbReference type="InterPro" id="IPR003439">
    <property type="entry name" value="ABC_transporter-like_ATP-bd"/>
</dbReference>
<dbReference type="SMART" id="SM00382">
    <property type="entry name" value="AAA"/>
    <property type="match status" value="1"/>
</dbReference>
<evidence type="ECO:0000256" key="5">
    <source>
        <dbReference type="ARBA" id="ARBA00022519"/>
    </source>
</evidence>
<sequence>MSETVLRVRGLRTHFALDDGVVKAVDGVDLDIARGETLAVVGESGCGKSVMARSILRLVDRPGRITGGEIWVRQPPDGMVDLVSADTRAVRAVRGKRIAMVFQEPMTSMSPMHTLGNQIGEVILLHERVTKAEARRRTIELLGRVDIPDPRRRVDEYPFQMSGGMLQRAMIAMALACNPELLIADEPTTALDVTTQARILELLRSLQDDFGMAVMLITHDLGVAAQMADRVAVMYMGNVVERGDVVSVFRSPRHPYTKALLRSIPRLGTGARERLRPVRGMVPHAYRRPSGCPFHSRCEEFMAGRCDVTVPMPVAGPEPGREVRCLLYEDTGAAPDRAGGPGNHPDSHRESREEEGT</sequence>
<evidence type="ECO:0000256" key="1">
    <source>
        <dbReference type="ARBA" id="ARBA00004202"/>
    </source>
</evidence>
<dbReference type="Gene3D" id="3.40.50.300">
    <property type="entry name" value="P-loop containing nucleotide triphosphate hydrolases"/>
    <property type="match status" value="1"/>
</dbReference>
<dbReference type="InterPro" id="IPR027417">
    <property type="entry name" value="P-loop_NTPase"/>
</dbReference>
<gene>
    <name evidence="12" type="ORF">RM779_19315</name>
</gene>
<comment type="subcellular location">
    <subcellularLocation>
        <location evidence="1">Cell membrane</location>
        <topology evidence="1">Peripheral membrane protein</topology>
    </subcellularLocation>
</comment>
<comment type="caution">
    <text evidence="12">The sequence shown here is derived from an EMBL/GenBank/DDBJ whole genome shotgun (WGS) entry which is preliminary data.</text>
</comment>
<dbReference type="InterPro" id="IPR017871">
    <property type="entry name" value="ABC_transporter-like_CS"/>
</dbReference>
<evidence type="ECO:0000256" key="4">
    <source>
        <dbReference type="ARBA" id="ARBA00022475"/>
    </source>
</evidence>
<evidence type="ECO:0000256" key="7">
    <source>
        <dbReference type="ARBA" id="ARBA00022840"/>
    </source>
</evidence>
<dbReference type="Pfam" id="PF00005">
    <property type="entry name" value="ABC_tran"/>
    <property type="match status" value="1"/>
</dbReference>
<dbReference type="PANTHER" id="PTHR43297">
    <property type="entry name" value="OLIGOPEPTIDE TRANSPORT ATP-BINDING PROTEIN APPD"/>
    <property type="match status" value="1"/>
</dbReference>
<keyword evidence="9" id="KW-0472">Membrane</keyword>
<evidence type="ECO:0000313" key="13">
    <source>
        <dbReference type="Proteomes" id="UP001183615"/>
    </source>
</evidence>
<evidence type="ECO:0000256" key="6">
    <source>
        <dbReference type="ARBA" id="ARBA00022741"/>
    </source>
</evidence>
<protein>
    <submittedName>
        <fullName evidence="12">ABC transporter ATP-binding protein</fullName>
    </submittedName>
</protein>
<name>A0ABU2S6X7_9ACTN</name>
<keyword evidence="5" id="KW-0997">Cell inner membrane</keyword>
<keyword evidence="4" id="KW-1003">Cell membrane</keyword>
<evidence type="ECO:0000313" key="12">
    <source>
        <dbReference type="EMBL" id="MDT0444732.1"/>
    </source>
</evidence>
<keyword evidence="6" id="KW-0547">Nucleotide-binding</keyword>
<organism evidence="12 13">
    <name type="scientific">Streptomyces johnsoniae</name>
    <dbReference type="NCBI Taxonomy" id="3075532"/>
    <lineage>
        <taxon>Bacteria</taxon>
        <taxon>Bacillati</taxon>
        <taxon>Actinomycetota</taxon>
        <taxon>Actinomycetes</taxon>
        <taxon>Kitasatosporales</taxon>
        <taxon>Streptomycetaceae</taxon>
        <taxon>Streptomyces</taxon>
    </lineage>
</organism>
<accession>A0ABU2S6X7</accession>
<evidence type="ECO:0000256" key="8">
    <source>
        <dbReference type="ARBA" id="ARBA00022967"/>
    </source>
</evidence>
<feature type="region of interest" description="Disordered" evidence="10">
    <location>
        <begin position="329"/>
        <end position="357"/>
    </location>
</feature>
<evidence type="ECO:0000259" key="11">
    <source>
        <dbReference type="PROSITE" id="PS50893"/>
    </source>
</evidence>
<dbReference type="Proteomes" id="UP001183615">
    <property type="component" value="Unassembled WGS sequence"/>
</dbReference>
<dbReference type="SUPFAM" id="SSF52540">
    <property type="entry name" value="P-loop containing nucleoside triphosphate hydrolases"/>
    <property type="match status" value="1"/>
</dbReference>
<dbReference type="PROSITE" id="PS50893">
    <property type="entry name" value="ABC_TRANSPORTER_2"/>
    <property type="match status" value="1"/>
</dbReference>